<evidence type="ECO:0000256" key="13">
    <source>
        <dbReference type="SAM" id="MobiDB-lite"/>
    </source>
</evidence>
<dbReference type="InterPro" id="IPR036915">
    <property type="entry name" value="Cyclin-like_sf"/>
</dbReference>
<feature type="compositionally biased region" description="Basic residues" evidence="13">
    <location>
        <begin position="475"/>
        <end position="486"/>
    </location>
</feature>
<organism evidence="15 16">
    <name type="scientific">Gouania willdenowi</name>
    <name type="common">Blunt-snouted clingfish</name>
    <name type="synonym">Lepadogaster willdenowi</name>
    <dbReference type="NCBI Taxonomy" id="441366"/>
    <lineage>
        <taxon>Eukaryota</taxon>
        <taxon>Metazoa</taxon>
        <taxon>Chordata</taxon>
        <taxon>Craniata</taxon>
        <taxon>Vertebrata</taxon>
        <taxon>Euteleostomi</taxon>
        <taxon>Actinopterygii</taxon>
        <taxon>Neopterygii</taxon>
        <taxon>Teleostei</taxon>
        <taxon>Neoteleostei</taxon>
        <taxon>Acanthomorphata</taxon>
        <taxon>Ovalentaria</taxon>
        <taxon>Blenniimorphae</taxon>
        <taxon>Blenniiformes</taxon>
        <taxon>Gobiesocoidei</taxon>
        <taxon>Gobiesocidae</taxon>
        <taxon>Gobiesocinae</taxon>
        <taxon>Gouania</taxon>
    </lineage>
</organism>
<evidence type="ECO:0000256" key="6">
    <source>
        <dbReference type="ARBA" id="ARBA00022843"/>
    </source>
</evidence>
<dbReference type="Proteomes" id="UP000694680">
    <property type="component" value="Chromosome 21"/>
</dbReference>
<feature type="region of interest" description="Disordered" evidence="13">
    <location>
        <begin position="315"/>
        <end position="510"/>
    </location>
</feature>
<dbReference type="GO" id="GO:0051301">
    <property type="term" value="P:cell division"/>
    <property type="evidence" value="ECO:0007669"/>
    <property type="project" value="UniProtKB-KW"/>
</dbReference>
<evidence type="ECO:0000256" key="11">
    <source>
        <dbReference type="ARBA" id="ARBA00023306"/>
    </source>
</evidence>
<evidence type="ECO:0000256" key="4">
    <source>
        <dbReference type="ARBA" id="ARBA00022553"/>
    </source>
</evidence>
<evidence type="ECO:0000256" key="1">
    <source>
        <dbReference type="ARBA" id="ARBA00004123"/>
    </source>
</evidence>
<keyword evidence="5" id="KW-0132">Cell division</keyword>
<keyword evidence="3" id="KW-1017">Isopeptide bond</keyword>
<keyword evidence="6" id="KW-0832">Ubl conjugation</keyword>
<comment type="subcellular location">
    <subcellularLocation>
        <location evidence="1">Nucleus</location>
    </subcellularLocation>
</comment>
<dbReference type="InterPro" id="IPR006671">
    <property type="entry name" value="Cyclin_N"/>
</dbReference>
<feature type="compositionally biased region" description="Polar residues" evidence="13">
    <location>
        <begin position="269"/>
        <end position="285"/>
    </location>
</feature>
<proteinExistence type="inferred from homology"/>
<feature type="domain" description="Cyclin-like" evidence="14">
    <location>
        <begin position="42"/>
        <end position="141"/>
    </location>
</feature>
<evidence type="ECO:0000256" key="10">
    <source>
        <dbReference type="ARBA" id="ARBA00023242"/>
    </source>
</evidence>
<feature type="compositionally biased region" description="Polar residues" evidence="13">
    <location>
        <begin position="376"/>
        <end position="390"/>
    </location>
</feature>
<dbReference type="FunFam" id="1.10.472.10:FF:000009">
    <property type="entry name" value="cyclin-T2 isoform X1"/>
    <property type="match status" value="1"/>
</dbReference>
<dbReference type="SUPFAM" id="SSF47954">
    <property type="entry name" value="Cyclin-like"/>
    <property type="match status" value="2"/>
</dbReference>
<dbReference type="PANTHER" id="PTHR10026">
    <property type="entry name" value="CYCLIN"/>
    <property type="match status" value="1"/>
</dbReference>
<evidence type="ECO:0000256" key="3">
    <source>
        <dbReference type="ARBA" id="ARBA00022499"/>
    </source>
</evidence>
<dbReference type="CDD" id="cd20598">
    <property type="entry name" value="CYCLIN_CCNT2_rpt2"/>
    <property type="match status" value="1"/>
</dbReference>
<dbReference type="InterPro" id="IPR047321">
    <property type="entry name" value="CYCLIN_CCNT2_rpt1"/>
</dbReference>
<dbReference type="FunFam" id="1.10.472.10:FF:000004">
    <property type="entry name" value="Cyclin T2"/>
    <property type="match status" value="1"/>
</dbReference>
<reference evidence="15" key="2">
    <citation type="submission" date="2025-08" db="UniProtKB">
        <authorList>
            <consortium name="Ensembl"/>
        </authorList>
    </citation>
    <scope>IDENTIFICATION</scope>
</reference>
<evidence type="ECO:0000256" key="12">
    <source>
        <dbReference type="RuleBase" id="RU000383"/>
    </source>
</evidence>
<dbReference type="Gene3D" id="1.10.472.10">
    <property type="entry name" value="Cyclin-like"/>
    <property type="match status" value="2"/>
</dbReference>
<keyword evidence="10" id="KW-0539">Nucleus</keyword>
<evidence type="ECO:0000256" key="8">
    <source>
        <dbReference type="ARBA" id="ARBA00023127"/>
    </source>
</evidence>
<feature type="compositionally biased region" description="Basic and acidic residues" evidence="13">
    <location>
        <begin position="432"/>
        <end position="453"/>
    </location>
</feature>
<evidence type="ECO:0000313" key="15">
    <source>
        <dbReference type="Ensembl" id="ENSGWIP00000044388.1"/>
    </source>
</evidence>
<feature type="region of interest" description="Disordered" evidence="13">
    <location>
        <begin position="536"/>
        <end position="568"/>
    </location>
</feature>
<feature type="compositionally biased region" description="Basic and acidic residues" evidence="13">
    <location>
        <begin position="402"/>
        <end position="411"/>
    </location>
</feature>
<dbReference type="Ensembl" id="ENSGWIT00000048125.1">
    <property type="protein sequence ID" value="ENSGWIP00000044388.1"/>
    <property type="gene ID" value="ENSGWIG00000022106.1"/>
</dbReference>
<comment type="similarity">
    <text evidence="2">Belongs to the cyclin family. Cyclin C subfamily.</text>
</comment>
<evidence type="ECO:0000256" key="9">
    <source>
        <dbReference type="ARBA" id="ARBA00023163"/>
    </source>
</evidence>
<evidence type="ECO:0000256" key="5">
    <source>
        <dbReference type="ARBA" id="ARBA00022618"/>
    </source>
</evidence>
<dbReference type="GO" id="GO:0006357">
    <property type="term" value="P:regulation of transcription by RNA polymerase II"/>
    <property type="evidence" value="ECO:0007669"/>
    <property type="project" value="InterPro"/>
</dbReference>
<reference evidence="15" key="3">
    <citation type="submission" date="2025-09" db="UniProtKB">
        <authorList>
            <consortium name="Ensembl"/>
        </authorList>
    </citation>
    <scope>IDENTIFICATION</scope>
</reference>
<accession>A0A8C5NC58</accession>
<feature type="compositionally biased region" description="Polar residues" evidence="13">
    <location>
        <begin position="459"/>
        <end position="471"/>
    </location>
</feature>
<name>A0A8C5NC58_GOUWI</name>
<feature type="compositionally biased region" description="Polar residues" evidence="13">
    <location>
        <begin position="317"/>
        <end position="343"/>
    </location>
</feature>
<feature type="compositionally biased region" description="Basic and acidic residues" evidence="13">
    <location>
        <begin position="345"/>
        <end position="355"/>
    </location>
</feature>
<keyword evidence="7" id="KW-0805">Transcription regulation</keyword>
<feature type="region of interest" description="Disordered" evidence="13">
    <location>
        <begin position="259"/>
        <end position="297"/>
    </location>
</feature>
<dbReference type="GO" id="GO:0016538">
    <property type="term" value="F:cyclin-dependent protein serine/threonine kinase regulator activity"/>
    <property type="evidence" value="ECO:0007669"/>
    <property type="project" value="InterPro"/>
</dbReference>
<keyword evidence="16" id="KW-1185">Reference proteome</keyword>
<evidence type="ECO:0000256" key="7">
    <source>
        <dbReference type="ARBA" id="ARBA00023015"/>
    </source>
</evidence>
<keyword evidence="9" id="KW-0804">Transcription</keyword>
<keyword evidence="11" id="KW-0131">Cell cycle</keyword>
<sequence length="591" mass="65077">MAATRGPSSKWFFTREQLESTPSRRCGVEPDRELSYRQQAANLIQDMGQRLNVSQLTINTAIVYMHRFYMNHSFTKFHRNIISPTTLFLAAKVEEQPRKLEHVIKVAHACLNPQESPLDTKSNAYLQQAQELVILESIVLQTLGFEITIDHPHTDVVKCSQLVRASKDLAQTSYFMATNSLHLTTFCLQYKPTVIACVCIHLACKWSNWEIPVSTDGKHWWEYVDRSVTLELLDELTHEFLQILEKTPSRLKRIRNWRATQAAKKPKSENSNMTDNSFSEPSMLQDQGDVSIPGISSSNPSFSKAAAAFPVPLEWPQGSQRKGKLNQQPQFSYPTSQPSTPQKLSLDKYREKHVAELSVSAQKRRHEQHGGDGDALSSSFTYAPTTTTASPMKIKVPSLSSSHDKRREKGTPKFHVAVPSSSSSSSQLDKSGLSKDELKMKIKLSSSERHSSSDESIAAANNNKSKHSSPLVSREKHHNRHHKHSHANSGNGRGGGFEGPAGSLGQLIRGHMDGSSSLLVSSGASSSTRKRVHADVGYNHHPSSSSSSCSKMNKVAKGGPGAAGTASSSPFPVFPPSLLTSTALLGCKDIC</sequence>
<dbReference type="GO" id="GO:0005634">
    <property type="term" value="C:nucleus"/>
    <property type="evidence" value="ECO:0007669"/>
    <property type="project" value="UniProtKB-SubCell"/>
</dbReference>
<keyword evidence="8 12" id="KW-0195">Cyclin</keyword>
<dbReference type="Pfam" id="PF00134">
    <property type="entry name" value="Cyclin_N"/>
    <property type="match status" value="1"/>
</dbReference>
<evidence type="ECO:0000256" key="2">
    <source>
        <dbReference type="ARBA" id="ARBA00008638"/>
    </source>
</evidence>
<dbReference type="Pfam" id="PF21797">
    <property type="entry name" value="CycT2-like_C"/>
    <property type="match status" value="1"/>
</dbReference>
<dbReference type="InterPro" id="IPR047322">
    <property type="entry name" value="CYCLIN_CCNT2_rpt2"/>
</dbReference>
<dbReference type="SMART" id="SM00385">
    <property type="entry name" value="CYCLIN"/>
    <property type="match status" value="2"/>
</dbReference>
<reference evidence="15" key="1">
    <citation type="submission" date="2020-06" db="EMBL/GenBank/DDBJ databases">
        <authorList>
            <consortium name="Wellcome Sanger Institute Data Sharing"/>
        </authorList>
    </citation>
    <scope>NUCLEOTIDE SEQUENCE [LARGE SCALE GENOMIC DNA]</scope>
</reference>
<dbReference type="PIRSF" id="PIRSF036580">
    <property type="entry name" value="Cyclin_L"/>
    <property type="match status" value="1"/>
</dbReference>
<gene>
    <name evidence="15" type="primary">LOC114454814</name>
</gene>
<dbReference type="InterPro" id="IPR043198">
    <property type="entry name" value="Cyclin/Ssn8"/>
</dbReference>
<dbReference type="InterPro" id="IPR013763">
    <property type="entry name" value="Cyclin-like_dom"/>
</dbReference>
<evidence type="ECO:0000313" key="16">
    <source>
        <dbReference type="Proteomes" id="UP000694680"/>
    </source>
</evidence>
<protein>
    <submittedName>
        <fullName evidence="15">Cyclin-T2-like</fullName>
    </submittedName>
</protein>
<dbReference type="AlphaFoldDB" id="A0A8C5NC58"/>
<keyword evidence="4" id="KW-0597">Phosphoprotein</keyword>
<dbReference type="CDD" id="cd20596">
    <property type="entry name" value="CYCLIN_CCNT2_rpt1"/>
    <property type="match status" value="1"/>
</dbReference>
<feature type="domain" description="Cyclin-like" evidence="14">
    <location>
        <begin position="154"/>
        <end position="242"/>
    </location>
</feature>
<evidence type="ECO:0000259" key="14">
    <source>
        <dbReference type="SMART" id="SM00385"/>
    </source>
</evidence>